<dbReference type="PANTHER" id="PTHR43318:SF1">
    <property type="entry name" value="POLYSACCHARIDE BIOSYNTHESIS PROTEIN EPSC-RELATED"/>
    <property type="match status" value="1"/>
</dbReference>
<feature type="transmembrane region" description="Helical" evidence="2">
    <location>
        <begin position="100"/>
        <end position="121"/>
    </location>
</feature>
<dbReference type="Gene3D" id="3.40.50.720">
    <property type="entry name" value="NAD(P)-binding Rossmann-like Domain"/>
    <property type="match status" value="2"/>
</dbReference>
<dbReference type="Proteomes" id="UP000031620">
    <property type="component" value="Chromosome"/>
</dbReference>
<feature type="transmembrane region" description="Helical" evidence="2">
    <location>
        <begin position="40"/>
        <end position="60"/>
    </location>
</feature>
<dbReference type="InterPro" id="IPR003869">
    <property type="entry name" value="Polysac_CapD-like"/>
</dbReference>
<organism evidence="4 5">
    <name type="scientific">Paucilactobacillus hokkaidonensis JCM 18461</name>
    <dbReference type="NCBI Taxonomy" id="1291742"/>
    <lineage>
        <taxon>Bacteria</taxon>
        <taxon>Bacillati</taxon>
        <taxon>Bacillota</taxon>
        <taxon>Bacilli</taxon>
        <taxon>Lactobacillales</taxon>
        <taxon>Lactobacillaceae</taxon>
        <taxon>Paucilactobacillus</taxon>
    </lineage>
</organism>
<dbReference type="Pfam" id="PF13727">
    <property type="entry name" value="CoA_binding_3"/>
    <property type="match status" value="1"/>
</dbReference>
<evidence type="ECO:0000256" key="2">
    <source>
        <dbReference type="SAM" id="Phobius"/>
    </source>
</evidence>
<feature type="domain" description="Polysaccharide biosynthesis protein CapD-like" evidence="3">
    <location>
        <begin position="280"/>
        <end position="559"/>
    </location>
</feature>
<name>A0A0A1GUY2_9LACO</name>
<dbReference type="HOGENOM" id="CLU_013560_5_2_9"/>
<dbReference type="KEGG" id="lho:LOOC260_102760"/>
<proteinExistence type="inferred from homology"/>
<dbReference type="InterPro" id="IPR051203">
    <property type="entry name" value="Polysaccharide_Synthase-Rel"/>
</dbReference>
<feature type="transmembrane region" description="Helical" evidence="2">
    <location>
        <begin position="72"/>
        <end position="94"/>
    </location>
</feature>
<keyword evidence="2" id="KW-0812">Transmembrane</keyword>
<protein>
    <recommendedName>
        <fullName evidence="3">Polysaccharide biosynthesis protein CapD-like domain-containing protein</fullName>
    </recommendedName>
</protein>
<accession>A0A0A1GUY2</accession>
<evidence type="ECO:0000313" key="5">
    <source>
        <dbReference type="Proteomes" id="UP000031620"/>
    </source>
</evidence>
<dbReference type="PANTHER" id="PTHR43318">
    <property type="entry name" value="UDP-N-ACETYLGLUCOSAMINE 4,6-DEHYDRATASE"/>
    <property type="match status" value="1"/>
</dbReference>
<gene>
    <name evidence="4" type="ORF">LOOC260_102760</name>
</gene>
<reference evidence="4 5" key="1">
    <citation type="submission" date="2014-11" db="EMBL/GenBank/DDBJ databases">
        <title>Complete genome sequence and analysis of Lactobacillus hokkaidonensis LOOC260T.</title>
        <authorList>
            <person name="Tanizawa Y."/>
            <person name="Tohno M."/>
            <person name="Kaminuma E."/>
            <person name="Nakamura Y."/>
            <person name="Arita M."/>
        </authorList>
    </citation>
    <scope>NUCLEOTIDE SEQUENCE [LARGE SCALE GENOMIC DNA]</scope>
    <source>
        <strain evidence="4 5">LOOC260</strain>
    </source>
</reference>
<evidence type="ECO:0000313" key="4">
    <source>
        <dbReference type="EMBL" id="BAP84854.1"/>
    </source>
</evidence>
<dbReference type="SUPFAM" id="SSF51735">
    <property type="entry name" value="NAD(P)-binding Rossmann-fold domains"/>
    <property type="match status" value="1"/>
</dbReference>
<evidence type="ECO:0000259" key="3">
    <source>
        <dbReference type="Pfam" id="PF02719"/>
    </source>
</evidence>
<dbReference type="InterPro" id="IPR036291">
    <property type="entry name" value="NAD(P)-bd_dom_sf"/>
</dbReference>
<keyword evidence="2" id="KW-0472">Membrane</keyword>
<dbReference type="AlphaFoldDB" id="A0A0A1GUY2"/>
<keyword evidence="2" id="KW-1133">Transmembrane helix</keyword>
<comment type="similarity">
    <text evidence="1">Belongs to the polysaccharide synthase family.</text>
</comment>
<dbReference type="RefSeq" id="WP_041092380.1">
    <property type="nucleotide sequence ID" value="NZ_AP014680.1"/>
</dbReference>
<evidence type="ECO:0000256" key="1">
    <source>
        <dbReference type="ARBA" id="ARBA00007430"/>
    </source>
</evidence>
<feature type="transmembrane region" description="Helical" evidence="2">
    <location>
        <begin position="12"/>
        <end position="34"/>
    </location>
</feature>
<dbReference type="EMBL" id="AP014680">
    <property type="protein sequence ID" value="BAP84854.1"/>
    <property type="molecule type" value="Genomic_DNA"/>
</dbReference>
<dbReference type="STRING" id="1291742.LOOC260_102760"/>
<dbReference type="CDD" id="cd05237">
    <property type="entry name" value="UDP_invert_4-6DH_SDR_e"/>
    <property type="match status" value="1"/>
</dbReference>
<dbReference type="Pfam" id="PF02719">
    <property type="entry name" value="Polysacc_synt_2"/>
    <property type="match status" value="1"/>
</dbReference>
<sequence>MTRTTKGLLLRLSDLGSIVMANIIALLFVTDYHAFPSSAYLISALLGMVTYFLLATYMKVYQQVVRYIGLRAFINLLLCCSGAFISKIAILTVFDEPFSLRFLGLVYLFATFFIISSRVLWHVLHSQQFSFRSNTLADCDRTLIIGTGKQVDLLLTQLATSKEKHTVMGLVDSGTNRSKITIQDISVVGDLTEINTLLTSLKVKRLIIAANLTTEKITELVQLAKQQKIELLQMPSLEEILQSPNRSVTLREITISDLLERDELKLDITRMKKQIKGQTVLVSGAGGSIGSEIVRQLVQFEPEKLLLLGHGENSIYQIKQELASVTSIPLIPIIADIQDQPTVNQILQKYRPSIVYHAAAHKHVPLMEDNPHAAIKNNVLGTRNIAHAADSAGVSTFVMISSDKAVNPPNVMGATKRLAELIVTNLNHHSQTNFAVVRFGNVLGSRGSVVPLFKRQIAQGGPITLTDFRMTRYFMTIPEASQLVIQAGALCHGGELFILDMGKPVKIYDLAKKMVALSGLRENQIKINEVGMRPGEKLYEELLISGETANQQIHDKIFLGQVMQVEEQQIVSFVKDLLQTTPKSVKQEIVGFACKYNGAAKAEKVV</sequence>